<evidence type="ECO:0000313" key="2">
    <source>
        <dbReference type="EMBL" id="KAK7197448.1"/>
    </source>
</evidence>
<dbReference type="EMBL" id="JAECZO010000106">
    <property type="protein sequence ID" value="KAK7197448.1"/>
    <property type="molecule type" value="Genomic_DNA"/>
</dbReference>
<keyword evidence="1" id="KW-0472">Membrane</keyword>
<evidence type="ECO:0000313" key="3">
    <source>
        <dbReference type="Proteomes" id="UP001430356"/>
    </source>
</evidence>
<comment type="caution">
    <text evidence="2">The sequence shown here is derived from an EMBL/GenBank/DDBJ whole genome shotgun (WGS) entry which is preliminary data.</text>
</comment>
<sequence length="182" mass="20487">MRIFHISVPLVCLIYHFILVVITIVNYVVFARLQQTPAELRGAYLAFSAIEAVAFGGFGGPLFVYAYKYGKTSTARIGRLLCGVSIMFLFSSLPMLIIELVQLLSFNGELRHALDGTVFLLHGIAAAFGGCTAWFAYMRVVARHLQSWRGPERQIVDDSDNFRSREVQLRLVKRSQQQPETI</sequence>
<keyword evidence="1" id="KW-1133">Transmembrane helix</keyword>
<gene>
    <name evidence="2" type="ORF">NESM_000693400</name>
</gene>
<organism evidence="2 3">
    <name type="scientific">Novymonas esmeraldas</name>
    <dbReference type="NCBI Taxonomy" id="1808958"/>
    <lineage>
        <taxon>Eukaryota</taxon>
        <taxon>Discoba</taxon>
        <taxon>Euglenozoa</taxon>
        <taxon>Kinetoplastea</taxon>
        <taxon>Metakinetoplastina</taxon>
        <taxon>Trypanosomatida</taxon>
        <taxon>Trypanosomatidae</taxon>
        <taxon>Novymonas</taxon>
    </lineage>
</organism>
<name>A0AAW0EXE2_9TRYP</name>
<keyword evidence="3" id="KW-1185">Reference proteome</keyword>
<feature type="transmembrane region" description="Helical" evidence="1">
    <location>
        <begin position="118"/>
        <end position="137"/>
    </location>
</feature>
<proteinExistence type="predicted"/>
<dbReference type="AlphaFoldDB" id="A0AAW0EXE2"/>
<evidence type="ECO:0000256" key="1">
    <source>
        <dbReference type="SAM" id="Phobius"/>
    </source>
</evidence>
<feature type="transmembrane region" description="Helical" evidence="1">
    <location>
        <begin position="77"/>
        <end position="98"/>
    </location>
</feature>
<feature type="transmembrane region" description="Helical" evidence="1">
    <location>
        <begin position="7"/>
        <end position="30"/>
    </location>
</feature>
<reference evidence="2 3" key="1">
    <citation type="journal article" date="2021" name="MBio">
        <title>A New Model Trypanosomatid, Novymonas esmeraldas: Genomic Perception of Its 'Candidatus Pandoraea novymonadis' Endosymbiont.</title>
        <authorList>
            <person name="Zakharova A."/>
            <person name="Saura A."/>
            <person name="Butenko A."/>
            <person name="Podesvova L."/>
            <person name="Warmusova S."/>
            <person name="Kostygov A.Y."/>
            <person name="Nenarokova A."/>
            <person name="Lukes J."/>
            <person name="Opperdoes F.R."/>
            <person name="Yurchenko V."/>
        </authorList>
    </citation>
    <scope>NUCLEOTIDE SEQUENCE [LARGE SCALE GENOMIC DNA]</scope>
    <source>
        <strain evidence="2 3">E262AT.01</strain>
    </source>
</reference>
<keyword evidence="1" id="KW-0812">Transmembrane</keyword>
<dbReference type="Proteomes" id="UP001430356">
    <property type="component" value="Unassembled WGS sequence"/>
</dbReference>
<protein>
    <submittedName>
        <fullName evidence="2">Uncharacterized protein</fullName>
    </submittedName>
</protein>
<feature type="transmembrane region" description="Helical" evidence="1">
    <location>
        <begin position="42"/>
        <end position="65"/>
    </location>
</feature>
<accession>A0AAW0EXE2</accession>